<dbReference type="PROSITE" id="PS51257">
    <property type="entry name" value="PROKAR_LIPOPROTEIN"/>
    <property type="match status" value="1"/>
</dbReference>
<dbReference type="Pfam" id="PF13400">
    <property type="entry name" value="Tad"/>
    <property type="match status" value="1"/>
</dbReference>
<dbReference type="EMBL" id="CAEZXR010000324">
    <property type="protein sequence ID" value="CAB4725591.1"/>
    <property type="molecule type" value="Genomic_DNA"/>
</dbReference>
<proteinExistence type="predicted"/>
<dbReference type="NCBIfam" id="TIGR03816">
    <property type="entry name" value="tadE_like_DECH"/>
    <property type="match status" value="1"/>
</dbReference>
<evidence type="ECO:0000259" key="1">
    <source>
        <dbReference type="Pfam" id="PF13400"/>
    </source>
</evidence>
<gene>
    <name evidence="2" type="ORF">UFOPK2579_02273</name>
</gene>
<organism evidence="2">
    <name type="scientific">freshwater metagenome</name>
    <dbReference type="NCBI Taxonomy" id="449393"/>
    <lineage>
        <taxon>unclassified sequences</taxon>
        <taxon>metagenomes</taxon>
        <taxon>ecological metagenomes</taxon>
    </lineage>
</organism>
<protein>
    <submittedName>
        <fullName evidence="2">Unannotated protein</fullName>
    </submittedName>
</protein>
<feature type="domain" description="Putative Flp pilus-assembly TadG-like N-terminal" evidence="1">
    <location>
        <begin position="15"/>
        <end position="61"/>
    </location>
</feature>
<sequence>MSACVRAQSQRPEQGAATVLAVACLAVLLLLGVALGEVAALVRAHRQAQSAADLAALAGAGAGAAGAGSDACDAAARIARANHARLVGCALSGADVTVTAEVSGPHWLGRAVDLDASARAGPG</sequence>
<name>A0A6J6RTC2_9ZZZZ</name>
<dbReference type="AlphaFoldDB" id="A0A6J6RTC2"/>
<dbReference type="InterPro" id="IPR028087">
    <property type="entry name" value="Tad_N"/>
</dbReference>
<evidence type="ECO:0000313" key="2">
    <source>
        <dbReference type="EMBL" id="CAB4725591.1"/>
    </source>
</evidence>
<reference evidence="2" key="1">
    <citation type="submission" date="2020-05" db="EMBL/GenBank/DDBJ databases">
        <authorList>
            <person name="Chiriac C."/>
            <person name="Salcher M."/>
            <person name="Ghai R."/>
            <person name="Kavagutti S V."/>
        </authorList>
    </citation>
    <scope>NUCLEOTIDE SEQUENCE</scope>
</reference>
<accession>A0A6J6RTC2</accession>
<dbReference type="InterPro" id="IPR021202">
    <property type="entry name" value="Rv3654c-like"/>
</dbReference>